<evidence type="ECO:0000259" key="1">
    <source>
        <dbReference type="Pfam" id="PF01494"/>
    </source>
</evidence>
<feature type="domain" description="FAD-binding" evidence="1">
    <location>
        <begin position="218"/>
        <end position="254"/>
    </location>
</feature>
<keyword evidence="3" id="KW-1185">Reference proteome</keyword>
<dbReference type="SUPFAM" id="SSF51905">
    <property type="entry name" value="FAD/NAD(P)-binding domain"/>
    <property type="match status" value="1"/>
</dbReference>
<evidence type="ECO:0000313" key="2">
    <source>
        <dbReference type="EMBL" id="MBA0697816.1"/>
    </source>
</evidence>
<dbReference type="Gene3D" id="3.50.50.60">
    <property type="entry name" value="FAD/NAD(P)-binding domain"/>
    <property type="match status" value="1"/>
</dbReference>
<dbReference type="Proteomes" id="UP000593577">
    <property type="component" value="Unassembled WGS sequence"/>
</dbReference>
<accession>A0A7J8YE00</accession>
<dbReference type="Pfam" id="PF01494">
    <property type="entry name" value="FAD_binding_3"/>
    <property type="match status" value="1"/>
</dbReference>
<dbReference type="AlphaFoldDB" id="A0A7J8YE00"/>
<dbReference type="PRINTS" id="PR00419">
    <property type="entry name" value="ADXRDTASE"/>
</dbReference>
<dbReference type="InterPro" id="IPR028348">
    <property type="entry name" value="FAD-binding_protein"/>
</dbReference>
<sequence length="438" mass="49043">MSSLLQCPSKLLFPFHHPYSNSTPGLLHLRRQTVPIFCAKRTGKQRYPSEKKKLKLKQKEALSSVTDKFQGIWRLSKLAVSVKNDPGKDFLHIHVGLLQEIAIVLEFPVASLLPEEAFSVVRKSFDARKILKEAKFVYTVDMDVSKLLSLEPRTWDFISRLEPKVGLIEHMPRERISRDLTSIIRDFKDSNGALSREQGHNIDSSESHKCSTVRKPRIAIVGSGPSGLFASLVLAEFGADVTLIERGQAVERRGRDIGALVVRRILESESNFCFGEGGAGTWSDGKLVTRIGRNSDCVLTIMNTLVHFGAPKSILVDGKPHLGTDRLVPLLRNFRQHLQSLGVDIRFGMRVDDLLIHNGHVVGVEVSDSTNKLKSDCKKLGFDAVILAVGHSARDIYQMLLSHNVDLIPKDFALQQTLLTVNVILKHHIYCCEHHFDN</sequence>
<evidence type="ECO:0000313" key="3">
    <source>
        <dbReference type="Proteomes" id="UP000593577"/>
    </source>
</evidence>
<dbReference type="InterPro" id="IPR002938">
    <property type="entry name" value="FAD-bd"/>
</dbReference>
<proteinExistence type="predicted"/>
<dbReference type="InterPro" id="IPR036188">
    <property type="entry name" value="FAD/NAD-bd_sf"/>
</dbReference>
<organism evidence="2 3">
    <name type="scientific">Gossypium aridum</name>
    <name type="common">American cotton</name>
    <name type="synonym">Erioxylum aridum</name>
    <dbReference type="NCBI Taxonomy" id="34290"/>
    <lineage>
        <taxon>Eukaryota</taxon>
        <taxon>Viridiplantae</taxon>
        <taxon>Streptophyta</taxon>
        <taxon>Embryophyta</taxon>
        <taxon>Tracheophyta</taxon>
        <taxon>Spermatophyta</taxon>
        <taxon>Magnoliopsida</taxon>
        <taxon>eudicotyledons</taxon>
        <taxon>Gunneridae</taxon>
        <taxon>Pentapetalae</taxon>
        <taxon>rosids</taxon>
        <taxon>malvids</taxon>
        <taxon>Malvales</taxon>
        <taxon>Malvaceae</taxon>
        <taxon>Malvoideae</taxon>
        <taxon>Gossypium</taxon>
    </lineage>
</organism>
<dbReference type="EMBL" id="JABFAA010000012">
    <property type="protein sequence ID" value="MBA0697816.1"/>
    <property type="molecule type" value="Genomic_DNA"/>
</dbReference>
<name>A0A7J8YE00_GOSAI</name>
<dbReference type="PANTHER" id="PTHR42842:SF3">
    <property type="entry name" value="FAD_NAD(P)-BINDING OXIDOREDUCTASE FAMILY PROTEIN"/>
    <property type="match status" value="1"/>
</dbReference>
<comment type="caution">
    <text evidence="2">The sequence shown here is derived from an EMBL/GenBank/DDBJ whole genome shotgun (WGS) entry which is preliminary data.</text>
</comment>
<dbReference type="PANTHER" id="PTHR42842">
    <property type="entry name" value="FAD/NAD(P)-BINDING OXIDOREDUCTASE"/>
    <property type="match status" value="1"/>
</dbReference>
<reference evidence="2 3" key="1">
    <citation type="journal article" date="2019" name="Genome Biol. Evol.">
        <title>Insights into the evolution of the New World diploid cottons (Gossypium, subgenus Houzingenia) based on genome sequencing.</title>
        <authorList>
            <person name="Grover C.E."/>
            <person name="Arick M.A. 2nd"/>
            <person name="Thrash A."/>
            <person name="Conover J.L."/>
            <person name="Sanders W.S."/>
            <person name="Peterson D.G."/>
            <person name="Frelichowski J.E."/>
            <person name="Scheffler J.A."/>
            <person name="Scheffler B.E."/>
            <person name="Wendel J.F."/>
        </authorList>
    </citation>
    <scope>NUCLEOTIDE SEQUENCE [LARGE SCALE GENOMIC DNA]</scope>
    <source>
        <strain evidence="2">185</strain>
        <tissue evidence="2">Leaf</tissue>
    </source>
</reference>
<dbReference type="GO" id="GO:0071949">
    <property type="term" value="F:FAD binding"/>
    <property type="evidence" value="ECO:0007669"/>
    <property type="project" value="InterPro"/>
</dbReference>
<protein>
    <recommendedName>
        <fullName evidence="1">FAD-binding domain-containing protein</fullName>
    </recommendedName>
</protein>
<gene>
    <name evidence="2" type="ORF">Goari_021341</name>
</gene>